<evidence type="ECO:0000313" key="1">
    <source>
        <dbReference type="EMBL" id="OQE08439.1"/>
    </source>
</evidence>
<name>A0A1V6S7F3_9EURO</name>
<dbReference type="Proteomes" id="UP000191342">
    <property type="component" value="Unassembled WGS sequence"/>
</dbReference>
<proteinExistence type="predicted"/>
<organism evidence="2 4">
    <name type="scientific">Penicillium flavigenum</name>
    <dbReference type="NCBI Taxonomy" id="254877"/>
    <lineage>
        <taxon>Eukaryota</taxon>
        <taxon>Fungi</taxon>
        <taxon>Dikarya</taxon>
        <taxon>Ascomycota</taxon>
        <taxon>Pezizomycotina</taxon>
        <taxon>Eurotiomycetes</taxon>
        <taxon>Eurotiomycetidae</taxon>
        <taxon>Eurotiales</taxon>
        <taxon>Aspergillaceae</taxon>
        <taxon>Penicillium</taxon>
    </lineage>
</organism>
<dbReference type="OrthoDB" id="4351630at2759"/>
<gene>
    <name evidence="3" type="ORF">PENFLA_c096G03552</name>
    <name evidence="2" type="ORF">PENFLA_c104G00147</name>
    <name evidence="1" type="ORF">PENFLA_c133G09835</name>
</gene>
<comment type="caution">
    <text evidence="2">The sequence shown here is derived from an EMBL/GenBank/DDBJ whole genome shotgun (WGS) entry which is preliminary data.</text>
</comment>
<evidence type="ECO:0000313" key="3">
    <source>
        <dbReference type="EMBL" id="OQE10069.1"/>
    </source>
</evidence>
<dbReference type="AlphaFoldDB" id="A0A1V6S7F3"/>
<dbReference type="STRING" id="254877.A0A1V6S7F3"/>
<keyword evidence="4" id="KW-1185">Reference proteome</keyword>
<accession>A0A1V6S7F3</accession>
<evidence type="ECO:0000313" key="4">
    <source>
        <dbReference type="Proteomes" id="UP000191342"/>
    </source>
</evidence>
<dbReference type="EMBL" id="MLQL01000104">
    <property type="protein sequence ID" value="OQE09680.1"/>
    <property type="molecule type" value="Genomic_DNA"/>
</dbReference>
<protein>
    <submittedName>
        <fullName evidence="2">Uncharacterized protein</fullName>
    </submittedName>
</protein>
<reference evidence="2" key="1">
    <citation type="submission" date="2016-10" db="EMBL/GenBank/DDBJ databases">
        <title>Uncovering the secondary metabolism of Penicillium species provides insights into the evolution of 6-MSA pathways.</title>
        <authorList>
            <person name="Nielsen J.C."/>
            <person name="Nielsen J."/>
        </authorList>
    </citation>
    <scope>NUCLEOTIDE SEQUENCE [LARGE SCALE GENOMIC DNA]</scope>
    <source>
        <strain evidence="2">IBT 14082</strain>
    </source>
</reference>
<sequence length="598" mass="66675">MVSLMVGLQDFHPKYGPEWHQDACSDLVNQIGRKLEQIGQMESSQQVEILERAERGGYIRWYDLATPTPEGIAVSSTYRESCENLFSIWIVFEDRDSAMNPVPLSMDRLRMFARAFGTDLEQLRKLTRAQITQVGFGLESAFVKGCLVQGAIQGNPAASLGNCYMDATQPPPSLSPPSANPCVPANDIPTTCDKTKSWIDNRILSGDNEGSQMDWPSYEAETAERTTIPVVAPNHASIPQPLFGIASPGTTSTPELDRDYSTPSTVCVETPRMREQHTFPAFGASVVSLASDTNGLSGDLGRQATTTETVNNSNHAALNMLQSCSVSLGNDRIQRILEAEAHLLAQDLDSMLRPLFDHWDKYGSLDLHALGLPVQWKGIQAAVDYLRVLDADATSHYLNPVAKRIGHVLLYFNYEELCKHPEKYCPHPSSKRPASHVLDCILDTYPDDPRITKSEKSRRDKISTYYVRRGKWWWALASNLGVGILLAGDSSPHDVMCNHTFTEPQTKVFVTFVQKTRPGTVRVFKALEPVVKNLMFGRITYDLRKAIFDKDVGLLGSKEMVSVREDDERALAFHWTEISWKVADVKKGASQKMTEFLS</sequence>
<evidence type="ECO:0000313" key="2">
    <source>
        <dbReference type="EMBL" id="OQE09680.1"/>
    </source>
</evidence>
<reference evidence="4" key="2">
    <citation type="journal article" date="2017" name="Nat. Microbiol.">
        <title>Global analysis of biosynthetic gene clusters reveals vast potential of secondary metabolite production in Penicillium species.</title>
        <authorList>
            <person name="Nielsen J.C."/>
            <person name="Grijseels S."/>
            <person name="Prigent S."/>
            <person name="Ji B."/>
            <person name="Dainat J."/>
            <person name="Nielsen K.F."/>
            <person name="Frisvad J.C."/>
            <person name="Workman M."/>
            <person name="Nielsen J."/>
        </authorList>
    </citation>
    <scope>NUCLEOTIDE SEQUENCE [LARGE SCALE GENOMIC DNA]</scope>
    <source>
        <strain evidence="4">IBT 14082</strain>
    </source>
</reference>
<dbReference type="EMBL" id="MLQL01000096">
    <property type="protein sequence ID" value="OQE10069.1"/>
    <property type="molecule type" value="Genomic_DNA"/>
</dbReference>
<dbReference type="EMBL" id="MLQL01000133">
    <property type="protein sequence ID" value="OQE08439.1"/>
    <property type="molecule type" value="Genomic_DNA"/>
</dbReference>